<dbReference type="RefSeq" id="WP_003327392.1">
    <property type="nucleotide sequence ID" value="NC_014639.1"/>
</dbReference>
<feature type="domain" description="DinB-like" evidence="1">
    <location>
        <begin position="22"/>
        <end position="158"/>
    </location>
</feature>
<dbReference type="SUPFAM" id="SSF109854">
    <property type="entry name" value="DinB/YfiT-like putative metalloenzymes"/>
    <property type="match status" value="1"/>
</dbReference>
<dbReference type="Gene3D" id="1.20.120.450">
    <property type="entry name" value="dinb family like domain"/>
    <property type="match status" value="1"/>
</dbReference>
<dbReference type="InterPro" id="IPR024775">
    <property type="entry name" value="DinB-like"/>
</dbReference>
<protein>
    <recommendedName>
        <fullName evidence="1">DinB-like domain-containing protein</fullName>
    </recommendedName>
</protein>
<dbReference type="Proteomes" id="UP000006867">
    <property type="component" value="Chromosome"/>
</dbReference>
<sequence>MKDLAIRDDMAPTVSLLYSAAEENMTRLFSIVNHMTLEQLDYKGRSKTKNSTAQLLHHIANVDIRWVWRIKENRIPEHIIKLYGPMINENGCLPEVKGQPLHYYLNRLQHVLTELRNVCVTLKETDVNRELSYDKDTATIRWGIWHMADHNRYHQAHIEALKAEWRKDITENAL</sequence>
<dbReference type="Pfam" id="PF12867">
    <property type="entry name" value="DinB_2"/>
    <property type="match status" value="1"/>
</dbReference>
<dbReference type="EMBL" id="CP002207">
    <property type="protein sequence ID" value="ADP31799.1"/>
    <property type="molecule type" value="Genomic_DNA"/>
</dbReference>
<accession>A0ABM5LVB1</accession>
<organism evidence="2 3">
    <name type="scientific">Bacillus atrophaeus (strain 1942)</name>
    <dbReference type="NCBI Taxonomy" id="720555"/>
    <lineage>
        <taxon>Bacteria</taxon>
        <taxon>Bacillati</taxon>
        <taxon>Bacillota</taxon>
        <taxon>Bacilli</taxon>
        <taxon>Bacillales</taxon>
        <taxon>Bacillaceae</taxon>
        <taxon>Bacillus</taxon>
    </lineage>
</organism>
<evidence type="ECO:0000313" key="2">
    <source>
        <dbReference type="EMBL" id="ADP31799.1"/>
    </source>
</evidence>
<evidence type="ECO:0000259" key="1">
    <source>
        <dbReference type="Pfam" id="PF12867"/>
    </source>
</evidence>
<reference evidence="2 3" key="1">
    <citation type="journal article" date="2011" name="Front. Microbiol.">
        <title>Genomic signatures of strain selection and enhancement in Bacillus atrophaeus var. globigii, a historical biowarfare simulant.</title>
        <authorList>
            <person name="Gibbons H.S."/>
            <person name="Broomall S.M."/>
            <person name="McNew L.A."/>
            <person name="Daligault H."/>
            <person name="Chapman C."/>
            <person name="Bruce D."/>
            <person name="Karavis M."/>
            <person name="Krepps M."/>
            <person name="McGregor P.A."/>
            <person name="Hong C."/>
            <person name="Park K.H."/>
            <person name="Akmal A."/>
            <person name="Feldman A."/>
            <person name="Lin J.S."/>
            <person name="Chang W.E."/>
            <person name="Higgs B.W."/>
            <person name="Demirev P."/>
            <person name="Lindquist J."/>
            <person name="Liem A."/>
            <person name="Fochler E."/>
            <person name="Read T.D."/>
            <person name="Tapia R."/>
            <person name="Johnson S."/>
            <person name="Bishop-Lilly K.A."/>
            <person name="Detter C."/>
            <person name="Han C."/>
            <person name="Sozhamannan S."/>
            <person name="Rosenzweig C.N."/>
            <person name="Skowronski E.W."/>
        </authorList>
    </citation>
    <scope>NUCLEOTIDE SEQUENCE [LARGE SCALE GENOMIC DNA]</scope>
    <source>
        <strain evidence="2 3">1942</strain>
    </source>
</reference>
<proteinExistence type="predicted"/>
<gene>
    <name evidence="2" type="ordered locus">BATR1942_04225</name>
</gene>
<keyword evidence="3" id="KW-1185">Reference proteome</keyword>
<dbReference type="InterPro" id="IPR034660">
    <property type="entry name" value="DinB/YfiT-like"/>
</dbReference>
<evidence type="ECO:0000313" key="3">
    <source>
        <dbReference type="Proteomes" id="UP000006867"/>
    </source>
</evidence>
<name>A0ABM5LVB1_BACA1</name>